<accession>A0A165H6Z3</accession>
<keyword evidence="2" id="KW-1185">Reference proteome</keyword>
<dbReference type="PANTHER" id="PTHR38926:SF5">
    <property type="entry name" value="F-BOX AND LEUCINE-RICH REPEAT PROTEIN 6"/>
    <property type="match status" value="1"/>
</dbReference>
<dbReference type="Proteomes" id="UP000077266">
    <property type="component" value="Unassembled WGS sequence"/>
</dbReference>
<dbReference type="Gene3D" id="3.80.10.10">
    <property type="entry name" value="Ribonuclease Inhibitor"/>
    <property type="match status" value="1"/>
</dbReference>
<organism evidence="1 2">
    <name type="scientific">Exidia glandulosa HHB12029</name>
    <dbReference type="NCBI Taxonomy" id="1314781"/>
    <lineage>
        <taxon>Eukaryota</taxon>
        <taxon>Fungi</taxon>
        <taxon>Dikarya</taxon>
        <taxon>Basidiomycota</taxon>
        <taxon>Agaricomycotina</taxon>
        <taxon>Agaricomycetes</taxon>
        <taxon>Auriculariales</taxon>
        <taxon>Exidiaceae</taxon>
        <taxon>Exidia</taxon>
    </lineage>
</organism>
<dbReference type="InParanoid" id="A0A165H6Z3"/>
<dbReference type="EMBL" id="KV426025">
    <property type="protein sequence ID" value="KZV91538.1"/>
    <property type="molecule type" value="Genomic_DNA"/>
</dbReference>
<name>A0A165H6Z3_EXIGL</name>
<sequence length="543" mass="61312">MSALDPNRAASADELEAVHLDISECAEELLDIGRRLEVANAALRAAEDAVVAARAQVLTLQHKRELVQQRVTVSRGLLHPLRRVPNEILCEIFLADRDSSLPALCYLWDIAIRKSSYHEPLVTADRMRAVRRWPFTLSAVCRRWRAIATSTPALWSTLVIDLRSISELWNSYVRQSFKARLDAWADYISCITMRSQPLTLSLWLLDTPSYDLPEWLWELLDGLAPRTQTLVAEFTLSDDNYQFADSDASVTQRFLQAGSFPELRHLGASCDVEEAATYRILASCSHLRSLSVSRIKLDWLSTSTVLESLTALDVSATSRLSDIDISAMLAKVPNLRTLRIRVHDVPNHNVRRPKLVSLPHLQHLDLQIGFPEENRAAFVSLHIPAIESIRLELAWSNVAPYMEQFASSCRLDESLHLQTLEIYALVSDALPLVSSLRSLRTLRHLSLPRACLDLDQFLHALSTPAFNNSWSCPNLQTLLLEVTHDASDEITQSLILQLAEARFSASNEGYDVSTLHDVSVPSWEIRRDNGYVGFRHGLQRFLR</sequence>
<evidence type="ECO:0000313" key="1">
    <source>
        <dbReference type="EMBL" id="KZV91538.1"/>
    </source>
</evidence>
<protein>
    <submittedName>
        <fullName evidence="1">Uncharacterized protein</fullName>
    </submittedName>
</protein>
<dbReference type="PANTHER" id="PTHR38926">
    <property type="entry name" value="F-BOX DOMAIN CONTAINING PROTEIN, EXPRESSED"/>
    <property type="match status" value="1"/>
</dbReference>
<proteinExistence type="predicted"/>
<reference evidence="1 2" key="1">
    <citation type="journal article" date="2016" name="Mol. Biol. Evol.">
        <title>Comparative Genomics of Early-Diverging Mushroom-Forming Fungi Provides Insights into the Origins of Lignocellulose Decay Capabilities.</title>
        <authorList>
            <person name="Nagy L.G."/>
            <person name="Riley R."/>
            <person name="Tritt A."/>
            <person name="Adam C."/>
            <person name="Daum C."/>
            <person name="Floudas D."/>
            <person name="Sun H."/>
            <person name="Yadav J.S."/>
            <person name="Pangilinan J."/>
            <person name="Larsson K.H."/>
            <person name="Matsuura K."/>
            <person name="Barry K."/>
            <person name="Labutti K."/>
            <person name="Kuo R."/>
            <person name="Ohm R.A."/>
            <person name="Bhattacharya S.S."/>
            <person name="Shirouzu T."/>
            <person name="Yoshinaga Y."/>
            <person name="Martin F.M."/>
            <person name="Grigoriev I.V."/>
            <person name="Hibbett D.S."/>
        </authorList>
    </citation>
    <scope>NUCLEOTIDE SEQUENCE [LARGE SCALE GENOMIC DNA]</scope>
    <source>
        <strain evidence="1 2">HHB12029</strain>
    </source>
</reference>
<dbReference type="AlphaFoldDB" id="A0A165H6Z3"/>
<dbReference type="SUPFAM" id="SSF52047">
    <property type="entry name" value="RNI-like"/>
    <property type="match status" value="1"/>
</dbReference>
<dbReference type="OrthoDB" id="3063971at2759"/>
<evidence type="ECO:0000313" key="2">
    <source>
        <dbReference type="Proteomes" id="UP000077266"/>
    </source>
</evidence>
<gene>
    <name evidence="1" type="ORF">EXIGLDRAFT_837018</name>
</gene>
<dbReference type="STRING" id="1314781.A0A165H6Z3"/>
<dbReference type="InterPro" id="IPR032675">
    <property type="entry name" value="LRR_dom_sf"/>
</dbReference>